<proteinExistence type="predicted"/>
<organism evidence="2 3">
    <name type="scientific">Halopseudomonas formosensis</name>
    <dbReference type="NCBI Taxonomy" id="1002526"/>
    <lineage>
        <taxon>Bacteria</taxon>
        <taxon>Pseudomonadati</taxon>
        <taxon>Pseudomonadota</taxon>
        <taxon>Gammaproteobacteria</taxon>
        <taxon>Pseudomonadales</taxon>
        <taxon>Pseudomonadaceae</taxon>
        <taxon>Halopseudomonas</taxon>
    </lineage>
</organism>
<dbReference type="Proteomes" id="UP000242815">
    <property type="component" value="Unassembled WGS sequence"/>
</dbReference>
<name>A0A1I5ZNG6_9GAMM</name>
<keyword evidence="1" id="KW-0472">Membrane</keyword>
<dbReference type="AlphaFoldDB" id="A0A1I5ZNG6"/>
<keyword evidence="1" id="KW-1133">Transmembrane helix</keyword>
<evidence type="ECO:0000313" key="3">
    <source>
        <dbReference type="Proteomes" id="UP000242815"/>
    </source>
</evidence>
<feature type="transmembrane region" description="Helical" evidence="1">
    <location>
        <begin position="21"/>
        <end position="45"/>
    </location>
</feature>
<protein>
    <recommendedName>
        <fullName evidence="4">DUF3649 domain-containing protein</fullName>
    </recommendedName>
</protein>
<sequence>MAAQHWRRLAASPLAELISRGLAALVAGYLLAFGATAFLSVYLPLPRPDRVVVASLLCFAVWVGAAVYSFAARRPLRVWVVLVALAGALCLAAWLPTDWRMRP</sequence>
<keyword evidence="1" id="KW-0812">Transmembrane</keyword>
<feature type="transmembrane region" description="Helical" evidence="1">
    <location>
        <begin position="78"/>
        <end position="95"/>
    </location>
</feature>
<feature type="transmembrane region" description="Helical" evidence="1">
    <location>
        <begin position="51"/>
        <end position="71"/>
    </location>
</feature>
<dbReference type="STRING" id="1002526.SAMN05216578_101162"/>
<evidence type="ECO:0008006" key="4">
    <source>
        <dbReference type="Google" id="ProtNLM"/>
    </source>
</evidence>
<dbReference type="OrthoDB" id="7030582at2"/>
<accession>A0A1I5ZNG6</accession>
<evidence type="ECO:0000313" key="2">
    <source>
        <dbReference type="EMBL" id="SFQ57935.1"/>
    </source>
</evidence>
<evidence type="ECO:0000256" key="1">
    <source>
        <dbReference type="SAM" id="Phobius"/>
    </source>
</evidence>
<dbReference type="EMBL" id="FOYD01000001">
    <property type="protein sequence ID" value="SFQ57935.1"/>
    <property type="molecule type" value="Genomic_DNA"/>
</dbReference>
<reference evidence="2 3" key="1">
    <citation type="submission" date="2016-10" db="EMBL/GenBank/DDBJ databases">
        <authorList>
            <person name="de Groot N.N."/>
        </authorList>
    </citation>
    <scope>NUCLEOTIDE SEQUENCE [LARGE SCALE GENOMIC DNA]</scope>
    <source>
        <strain evidence="2 3">JCM 18415</strain>
    </source>
</reference>
<gene>
    <name evidence="2" type="ORF">SAMN05216578_101162</name>
</gene>
<dbReference type="RefSeq" id="WP_090536036.1">
    <property type="nucleotide sequence ID" value="NZ_FOYD01000001.1"/>
</dbReference>